<evidence type="ECO:0000256" key="5">
    <source>
        <dbReference type="ARBA" id="ARBA00022679"/>
    </source>
</evidence>
<organism evidence="19 20">
    <name type="scientific">Urochloa decumbens</name>
    <dbReference type="NCBI Taxonomy" id="240449"/>
    <lineage>
        <taxon>Eukaryota</taxon>
        <taxon>Viridiplantae</taxon>
        <taxon>Streptophyta</taxon>
        <taxon>Embryophyta</taxon>
        <taxon>Tracheophyta</taxon>
        <taxon>Spermatophyta</taxon>
        <taxon>Magnoliopsida</taxon>
        <taxon>Liliopsida</taxon>
        <taxon>Poales</taxon>
        <taxon>Poaceae</taxon>
        <taxon>PACMAD clade</taxon>
        <taxon>Panicoideae</taxon>
        <taxon>Panicodae</taxon>
        <taxon>Paniceae</taxon>
        <taxon>Melinidinae</taxon>
        <taxon>Urochloa</taxon>
    </lineage>
</organism>
<evidence type="ECO:0000256" key="15">
    <source>
        <dbReference type="PROSITE-ProRule" id="PRU00175"/>
    </source>
</evidence>
<dbReference type="Proteomes" id="UP001497457">
    <property type="component" value="Chromosome 3rd"/>
</dbReference>
<evidence type="ECO:0000256" key="4">
    <source>
        <dbReference type="ARBA" id="ARBA00012483"/>
    </source>
</evidence>
<dbReference type="InterPro" id="IPR001841">
    <property type="entry name" value="Znf_RING"/>
</dbReference>
<dbReference type="GO" id="GO:0008270">
    <property type="term" value="F:zinc ion binding"/>
    <property type="evidence" value="ECO:0007669"/>
    <property type="project" value="UniProtKB-KW"/>
</dbReference>
<keyword evidence="12 17" id="KW-1133">Transmembrane helix</keyword>
<dbReference type="SUPFAM" id="SSF57850">
    <property type="entry name" value="RING/U-box"/>
    <property type="match status" value="1"/>
</dbReference>
<evidence type="ECO:0000259" key="18">
    <source>
        <dbReference type="PROSITE" id="PS50089"/>
    </source>
</evidence>
<feature type="compositionally biased region" description="Basic and acidic residues" evidence="16">
    <location>
        <begin position="232"/>
        <end position="241"/>
    </location>
</feature>
<feature type="domain" description="RING-type" evidence="18">
    <location>
        <begin position="151"/>
        <end position="193"/>
    </location>
</feature>
<sequence length="352" mass="37424">MSPGPRPLPHESPGCYSSDDAEDECSPPPVLAPPSLHPPPSDAASQSHGRSTFVTALIVASSVLAFLAIGLSILILVRRRRLRRQREAAHLEAALAFPDDGDGGPGDGEGEEVVHHAWHIRTVGLDEAAIRSIALARYRAGGGAPGASDDCTVCLAEFRDDELVRLLPKCAHAFHVQCIDTWLRAHVTCPLCRANVIDAASDAAAEQPDPTPPGAGAEQEDQDAGEDNIGAPEHEQQRVDVDQLDQPDISSDQPRQRPCPRLRTFRRVASMDSPPPPPPVASAEEAALPEHGQAGGEKQGTGDAVCRAASPGSEHLNRAARAAMKRSLSAGSRWTLLSRSRPCRPRSSLLPL</sequence>
<feature type="compositionally biased region" description="Low complexity" evidence="16">
    <location>
        <begin position="336"/>
        <end position="352"/>
    </location>
</feature>
<reference evidence="19" key="1">
    <citation type="submission" date="2024-10" db="EMBL/GenBank/DDBJ databases">
        <authorList>
            <person name="Ryan C."/>
        </authorList>
    </citation>
    <scope>NUCLEOTIDE SEQUENCE [LARGE SCALE GENOMIC DNA]</scope>
</reference>
<evidence type="ECO:0000313" key="19">
    <source>
        <dbReference type="EMBL" id="CAL5021330.1"/>
    </source>
</evidence>
<dbReference type="FunFam" id="3.30.40.10:FF:000285">
    <property type="entry name" value="RING-H2 finger protein ATL43"/>
    <property type="match status" value="1"/>
</dbReference>
<comment type="catalytic activity">
    <reaction evidence="1">
        <text>S-ubiquitinyl-[E2 ubiquitin-conjugating enzyme]-L-cysteine + [acceptor protein]-L-lysine = [E2 ubiquitin-conjugating enzyme]-L-cysteine + N(6)-ubiquitinyl-[acceptor protein]-L-lysine.</text>
        <dbReference type="EC" id="2.3.2.27"/>
    </reaction>
</comment>
<evidence type="ECO:0000256" key="10">
    <source>
        <dbReference type="ARBA" id="ARBA00022786"/>
    </source>
</evidence>
<keyword evidence="10" id="KW-0833">Ubl conjugation pathway</keyword>
<accession>A0ABC9CKL8</accession>
<evidence type="ECO:0000256" key="3">
    <source>
        <dbReference type="ARBA" id="ARBA00004906"/>
    </source>
</evidence>
<dbReference type="GO" id="GO:0061630">
    <property type="term" value="F:ubiquitin protein ligase activity"/>
    <property type="evidence" value="ECO:0007669"/>
    <property type="project" value="UniProtKB-EC"/>
</dbReference>
<evidence type="ECO:0000256" key="6">
    <source>
        <dbReference type="ARBA" id="ARBA00022692"/>
    </source>
</evidence>
<dbReference type="CDD" id="cd16461">
    <property type="entry name" value="RING-H2_EL5-like"/>
    <property type="match status" value="1"/>
</dbReference>
<dbReference type="Pfam" id="PF13639">
    <property type="entry name" value="zf-RING_2"/>
    <property type="match status" value="1"/>
</dbReference>
<keyword evidence="11" id="KW-0862">Zinc</keyword>
<keyword evidence="20" id="KW-1185">Reference proteome</keyword>
<keyword evidence="5" id="KW-0808">Transferase</keyword>
<keyword evidence="9 15" id="KW-0863">Zinc-finger</keyword>
<feature type="compositionally biased region" description="Pro residues" evidence="16">
    <location>
        <begin position="26"/>
        <end position="41"/>
    </location>
</feature>
<comment type="similarity">
    <text evidence="14">Belongs to the RING-type zinc finger family. ATL subfamily.</text>
</comment>
<evidence type="ECO:0000256" key="16">
    <source>
        <dbReference type="SAM" id="MobiDB-lite"/>
    </source>
</evidence>
<dbReference type="PANTHER" id="PTHR46913">
    <property type="entry name" value="RING-H2 FINGER PROTEIN ATL16"/>
    <property type="match status" value="1"/>
</dbReference>
<dbReference type="PROSITE" id="PS50089">
    <property type="entry name" value="ZF_RING_2"/>
    <property type="match status" value="1"/>
</dbReference>
<evidence type="ECO:0000256" key="14">
    <source>
        <dbReference type="ARBA" id="ARBA00024209"/>
    </source>
</evidence>
<keyword evidence="13 17" id="KW-0472">Membrane</keyword>
<evidence type="ECO:0000256" key="13">
    <source>
        <dbReference type="ARBA" id="ARBA00023136"/>
    </source>
</evidence>
<proteinExistence type="inferred from homology"/>
<keyword evidence="7" id="KW-0479">Metal-binding</keyword>
<feature type="region of interest" description="Disordered" evidence="16">
    <location>
        <begin position="203"/>
        <end position="352"/>
    </location>
</feature>
<keyword evidence="8" id="KW-0732">Signal</keyword>
<evidence type="ECO:0000256" key="7">
    <source>
        <dbReference type="ARBA" id="ARBA00022723"/>
    </source>
</evidence>
<name>A0ABC9CKL8_9POAL</name>
<evidence type="ECO:0000256" key="2">
    <source>
        <dbReference type="ARBA" id="ARBA00004167"/>
    </source>
</evidence>
<evidence type="ECO:0000313" key="20">
    <source>
        <dbReference type="Proteomes" id="UP001497457"/>
    </source>
</evidence>
<dbReference type="InterPro" id="IPR044600">
    <property type="entry name" value="ATL1/ATL16-like"/>
</dbReference>
<dbReference type="PANTHER" id="PTHR46913:SF19">
    <property type="entry name" value="RING-TYPE E3 UBIQUITIN TRANSFERASE"/>
    <property type="match status" value="1"/>
</dbReference>
<dbReference type="EC" id="2.3.2.27" evidence="4"/>
<keyword evidence="6 17" id="KW-0812">Transmembrane</keyword>
<evidence type="ECO:0000256" key="11">
    <source>
        <dbReference type="ARBA" id="ARBA00022833"/>
    </source>
</evidence>
<dbReference type="GO" id="GO:0016020">
    <property type="term" value="C:membrane"/>
    <property type="evidence" value="ECO:0007669"/>
    <property type="project" value="UniProtKB-SubCell"/>
</dbReference>
<dbReference type="Gene3D" id="3.30.40.10">
    <property type="entry name" value="Zinc/RING finger domain, C3HC4 (zinc finger)"/>
    <property type="match status" value="1"/>
</dbReference>
<evidence type="ECO:0000256" key="12">
    <source>
        <dbReference type="ARBA" id="ARBA00022989"/>
    </source>
</evidence>
<evidence type="ECO:0000256" key="8">
    <source>
        <dbReference type="ARBA" id="ARBA00022729"/>
    </source>
</evidence>
<comment type="subcellular location">
    <subcellularLocation>
        <location evidence="2">Membrane</location>
        <topology evidence="2">Single-pass membrane protein</topology>
    </subcellularLocation>
</comment>
<dbReference type="SMART" id="SM00184">
    <property type="entry name" value="RING"/>
    <property type="match status" value="1"/>
</dbReference>
<dbReference type="EMBL" id="OZ075113">
    <property type="protein sequence ID" value="CAL5021330.1"/>
    <property type="molecule type" value="Genomic_DNA"/>
</dbReference>
<evidence type="ECO:0000256" key="1">
    <source>
        <dbReference type="ARBA" id="ARBA00000900"/>
    </source>
</evidence>
<feature type="region of interest" description="Disordered" evidence="16">
    <location>
        <begin position="1"/>
        <end position="47"/>
    </location>
</feature>
<dbReference type="AlphaFoldDB" id="A0ABC9CKL8"/>
<feature type="transmembrane region" description="Helical" evidence="17">
    <location>
        <begin position="53"/>
        <end position="77"/>
    </location>
</feature>
<comment type="pathway">
    <text evidence="3">Protein modification; protein ubiquitination.</text>
</comment>
<evidence type="ECO:0000256" key="17">
    <source>
        <dbReference type="SAM" id="Phobius"/>
    </source>
</evidence>
<dbReference type="InterPro" id="IPR013083">
    <property type="entry name" value="Znf_RING/FYVE/PHD"/>
</dbReference>
<feature type="compositionally biased region" description="Low complexity" evidence="16">
    <location>
        <begin position="281"/>
        <end position="290"/>
    </location>
</feature>
<evidence type="ECO:0000256" key="9">
    <source>
        <dbReference type="ARBA" id="ARBA00022771"/>
    </source>
</evidence>
<protein>
    <recommendedName>
        <fullName evidence="4">RING-type E3 ubiquitin transferase</fullName>
        <ecNumber evidence="4">2.3.2.27</ecNumber>
    </recommendedName>
</protein>
<gene>
    <name evidence="19" type="ORF">URODEC1_LOCUS75911</name>
</gene>